<keyword evidence="2" id="KW-0479">Metal-binding</keyword>
<dbReference type="InterPro" id="IPR050951">
    <property type="entry name" value="Retrovirus_Pol_polyprotein"/>
</dbReference>
<dbReference type="InterPro" id="IPR043502">
    <property type="entry name" value="DNA/RNA_pol_sf"/>
</dbReference>
<accession>A0A9W6U7G7</accession>
<dbReference type="FunFam" id="1.10.340.70:FF:000001">
    <property type="entry name" value="Retrovirus-related Pol polyprotein from transposon gypsy-like Protein"/>
    <property type="match status" value="1"/>
</dbReference>
<dbReference type="Proteomes" id="UP001165121">
    <property type="component" value="Unassembled WGS sequence"/>
</dbReference>
<feature type="domain" description="Integrase catalytic" evidence="12">
    <location>
        <begin position="290"/>
        <end position="466"/>
    </location>
</feature>
<organism evidence="13 14">
    <name type="scientific">Phytophthora fragariaefolia</name>
    <dbReference type="NCBI Taxonomy" id="1490495"/>
    <lineage>
        <taxon>Eukaryota</taxon>
        <taxon>Sar</taxon>
        <taxon>Stramenopiles</taxon>
        <taxon>Oomycota</taxon>
        <taxon>Peronosporomycetes</taxon>
        <taxon>Peronosporales</taxon>
        <taxon>Peronosporaceae</taxon>
        <taxon>Phytophthora</taxon>
    </lineage>
</organism>
<dbReference type="Pfam" id="PF17921">
    <property type="entry name" value="Integrase_H2C2"/>
    <property type="match status" value="1"/>
</dbReference>
<keyword evidence="14" id="KW-1185">Reference proteome</keyword>
<dbReference type="GO" id="GO:0003677">
    <property type="term" value="F:DNA binding"/>
    <property type="evidence" value="ECO:0007669"/>
    <property type="project" value="UniProtKB-KW"/>
</dbReference>
<keyword evidence="3" id="KW-0064">Aspartyl protease</keyword>
<dbReference type="PROSITE" id="PS50994">
    <property type="entry name" value="INTEGRASE"/>
    <property type="match status" value="1"/>
</dbReference>
<evidence type="ECO:0000256" key="1">
    <source>
        <dbReference type="ARBA" id="ARBA00022670"/>
    </source>
</evidence>
<dbReference type="GO" id="GO:0003964">
    <property type="term" value="F:RNA-directed DNA polymerase activity"/>
    <property type="evidence" value="ECO:0007669"/>
    <property type="project" value="UniProtKB-KW"/>
</dbReference>
<name>A0A9W6U7G7_9STRA</name>
<dbReference type="InterPro" id="IPR056924">
    <property type="entry name" value="SH3_Tf2-1"/>
</dbReference>
<evidence type="ECO:0000256" key="3">
    <source>
        <dbReference type="ARBA" id="ARBA00022750"/>
    </source>
</evidence>
<dbReference type="InterPro" id="IPR036397">
    <property type="entry name" value="RNaseH_sf"/>
</dbReference>
<dbReference type="SUPFAM" id="SSF53098">
    <property type="entry name" value="Ribonuclease H-like"/>
    <property type="match status" value="1"/>
</dbReference>
<comment type="caution">
    <text evidence="13">The sequence shown here is derived from an EMBL/GenBank/DDBJ whole genome shotgun (WGS) entry which is preliminary data.</text>
</comment>
<evidence type="ECO:0000313" key="13">
    <source>
        <dbReference type="EMBL" id="GMF27758.1"/>
    </source>
</evidence>
<dbReference type="GO" id="GO:0003887">
    <property type="term" value="F:DNA-directed DNA polymerase activity"/>
    <property type="evidence" value="ECO:0007669"/>
    <property type="project" value="UniProtKB-KW"/>
</dbReference>
<keyword evidence="8" id="KW-0239">DNA-directed DNA polymerase</keyword>
<evidence type="ECO:0000256" key="9">
    <source>
        <dbReference type="ARBA" id="ARBA00023125"/>
    </source>
</evidence>
<keyword evidence="8" id="KW-0548">Nucleotidyltransferase</keyword>
<dbReference type="OrthoDB" id="2273864at2759"/>
<keyword evidence="11" id="KW-0511">Multifunctional enzyme</keyword>
<dbReference type="Gene3D" id="1.10.340.70">
    <property type="match status" value="1"/>
</dbReference>
<evidence type="ECO:0000256" key="2">
    <source>
        <dbReference type="ARBA" id="ARBA00022723"/>
    </source>
</evidence>
<dbReference type="PANTHER" id="PTHR37984:SF5">
    <property type="entry name" value="PROTEIN NYNRIN-LIKE"/>
    <property type="match status" value="1"/>
</dbReference>
<dbReference type="Pfam" id="PF17919">
    <property type="entry name" value="RT_RNaseH_2"/>
    <property type="match status" value="1"/>
</dbReference>
<keyword evidence="5" id="KW-0460">Magnesium</keyword>
<evidence type="ECO:0000256" key="7">
    <source>
        <dbReference type="ARBA" id="ARBA00022918"/>
    </source>
</evidence>
<dbReference type="AlphaFoldDB" id="A0A9W6U7G7"/>
<keyword evidence="6" id="KW-0229">DNA integration</keyword>
<gene>
    <name evidence="13" type="ORF">Pfra01_000558600</name>
</gene>
<dbReference type="Pfam" id="PF24626">
    <property type="entry name" value="SH3_Tf2-1"/>
    <property type="match status" value="1"/>
</dbReference>
<proteinExistence type="predicted"/>
<dbReference type="InterPro" id="IPR001584">
    <property type="entry name" value="Integrase_cat-core"/>
</dbReference>
<dbReference type="SUPFAM" id="SSF56672">
    <property type="entry name" value="DNA/RNA polymerases"/>
    <property type="match status" value="1"/>
</dbReference>
<evidence type="ECO:0000259" key="12">
    <source>
        <dbReference type="PROSITE" id="PS50994"/>
    </source>
</evidence>
<dbReference type="GO" id="GO:0015074">
    <property type="term" value="P:DNA integration"/>
    <property type="evidence" value="ECO:0007669"/>
    <property type="project" value="UniProtKB-KW"/>
</dbReference>
<dbReference type="GO" id="GO:0006508">
    <property type="term" value="P:proteolysis"/>
    <property type="evidence" value="ECO:0007669"/>
    <property type="project" value="UniProtKB-KW"/>
</dbReference>
<keyword evidence="1" id="KW-0645">Protease</keyword>
<evidence type="ECO:0000256" key="6">
    <source>
        <dbReference type="ARBA" id="ARBA00022908"/>
    </source>
</evidence>
<dbReference type="PANTHER" id="PTHR37984">
    <property type="entry name" value="PROTEIN CBG26694"/>
    <property type="match status" value="1"/>
</dbReference>
<dbReference type="GO" id="GO:0006310">
    <property type="term" value="P:DNA recombination"/>
    <property type="evidence" value="ECO:0007669"/>
    <property type="project" value="UniProtKB-KW"/>
</dbReference>
<evidence type="ECO:0000256" key="4">
    <source>
        <dbReference type="ARBA" id="ARBA00022801"/>
    </source>
</evidence>
<dbReference type="InterPro" id="IPR041588">
    <property type="entry name" value="Integrase_H2C2"/>
</dbReference>
<sequence length="560" mass="63015">MLKKDVVWDWHPEHQDAFEAVNKSLASAPVVMLIDTSRPFHAVCDASDFAIGCALMQFDDEGRERVVGYQSRQMEPAERNDPVHDKELLAMHYALIKFRVYLLGEQTFAVYTDHASLRTAMKSPHLSQHPDNKDDDEDCAVCMELGIYATVSRPVLSLRQQITDAYDDVAFYAGSIRYLRNPTADALAKLSRPTRDTITRYDLDRDLLTYTIDTFDTPRVVIPADDDLRARLLHEYHDAPASGHLGRVKTFAATSRDFFWPRMNKCIHKWVRSCEVCQCVKPTTSKQAPLRLPPIATSSWRSISMDFIFRLPRNAQGRTSILVFVDRFSKMVHLAPVAAEVTADEPAELFLDLVFRHHGLPESSVSDRDPRFTSVIWTRLFALLGTRLLMSTAARPDTDGQTERVNRVLENVHVVEGHALHGVAYEELAAVDTVMPAAPTVANFAPKPTPTPIDSATVSELLLHRQAAADQQKANADRRGWKNMLSFRRGDRVLLSMDGIQGSAVTNLSANKLAPRFIGPFKILNVIGDAYTLAVPTSMRLHPTFYVGTSNRMFLRRSLR</sequence>
<evidence type="ECO:0000313" key="14">
    <source>
        <dbReference type="Proteomes" id="UP001165121"/>
    </source>
</evidence>
<dbReference type="InterPro" id="IPR041577">
    <property type="entry name" value="RT_RNaseH_2"/>
</dbReference>
<dbReference type="GO" id="GO:0046872">
    <property type="term" value="F:metal ion binding"/>
    <property type="evidence" value="ECO:0007669"/>
    <property type="project" value="UniProtKB-KW"/>
</dbReference>
<keyword evidence="9" id="KW-0238">DNA-binding</keyword>
<evidence type="ECO:0000256" key="5">
    <source>
        <dbReference type="ARBA" id="ARBA00022842"/>
    </source>
</evidence>
<keyword evidence="4" id="KW-0378">Hydrolase</keyword>
<dbReference type="Gene3D" id="3.30.420.10">
    <property type="entry name" value="Ribonuclease H-like superfamily/Ribonuclease H"/>
    <property type="match status" value="1"/>
</dbReference>
<dbReference type="CDD" id="cd09274">
    <property type="entry name" value="RNase_HI_RT_Ty3"/>
    <property type="match status" value="1"/>
</dbReference>
<evidence type="ECO:0000256" key="10">
    <source>
        <dbReference type="ARBA" id="ARBA00023172"/>
    </source>
</evidence>
<reference evidence="13" key="1">
    <citation type="submission" date="2023-04" db="EMBL/GenBank/DDBJ databases">
        <title>Phytophthora fragariaefolia NBRC 109709.</title>
        <authorList>
            <person name="Ichikawa N."/>
            <person name="Sato H."/>
            <person name="Tonouchi N."/>
        </authorList>
    </citation>
    <scope>NUCLEOTIDE SEQUENCE</scope>
    <source>
        <strain evidence="13">NBRC 109709</strain>
    </source>
</reference>
<protein>
    <submittedName>
        <fullName evidence="13">Unnamed protein product</fullName>
    </submittedName>
</protein>
<dbReference type="Gene3D" id="3.10.20.370">
    <property type="match status" value="1"/>
</dbReference>
<evidence type="ECO:0000256" key="8">
    <source>
        <dbReference type="ARBA" id="ARBA00022932"/>
    </source>
</evidence>
<dbReference type="EMBL" id="BSXT01000446">
    <property type="protein sequence ID" value="GMF27758.1"/>
    <property type="molecule type" value="Genomic_DNA"/>
</dbReference>
<keyword evidence="10" id="KW-0233">DNA recombination</keyword>
<dbReference type="InterPro" id="IPR012337">
    <property type="entry name" value="RNaseH-like_sf"/>
</dbReference>
<keyword evidence="7" id="KW-0695">RNA-directed DNA polymerase</keyword>
<keyword evidence="8" id="KW-0808">Transferase</keyword>
<dbReference type="GO" id="GO:0004190">
    <property type="term" value="F:aspartic-type endopeptidase activity"/>
    <property type="evidence" value="ECO:0007669"/>
    <property type="project" value="UniProtKB-KW"/>
</dbReference>
<evidence type="ECO:0000256" key="11">
    <source>
        <dbReference type="ARBA" id="ARBA00023268"/>
    </source>
</evidence>